<comment type="function">
    <text evidence="7">Converts 2C-methyl-D-erythritol 2,4-cyclodiphosphate (ME-2,4cPP) into 1-hydroxy-2-methyl-2-(E)-butenyl 4-diphosphate.</text>
</comment>
<evidence type="ECO:0000259" key="8">
    <source>
        <dbReference type="Pfam" id="PF04551"/>
    </source>
</evidence>
<dbReference type="PANTHER" id="PTHR30454:SF0">
    <property type="entry name" value="4-HYDROXY-3-METHYLBUT-2-EN-1-YL DIPHOSPHATE SYNTHASE (FERREDOXIN), CHLOROPLASTIC"/>
    <property type="match status" value="1"/>
</dbReference>
<proteinExistence type="inferred from homology"/>
<keyword evidence="6 7" id="KW-0414">Isoprene biosynthesis</keyword>
<evidence type="ECO:0000256" key="5">
    <source>
        <dbReference type="ARBA" id="ARBA00023014"/>
    </source>
</evidence>
<evidence type="ECO:0000259" key="9">
    <source>
        <dbReference type="Pfam" id="PF26540"/>
    </source>
</evidence>
<protein>
    <recommendedName>
        <fullName evidence="7">4-hydroxy-3-methylbut-2-en-1-yl diphosphate synthase (flavodoxin)</fullName>
        <ecNumber evidence="7">1.17.7.3</ecNumber>
    </recommendedName>
    <alternativeName>
        <fullName evidence="7">1-hydroxy-2-methyl-2-(E)-butenyl 4-diphosphate synthase</fullName>
    </alternativeName>
</protein>
<comment type="caution">
    <text evidence="10">The sequence shown here is derived from an EMBL/GenBank/DDBJ whole genome shotgun (WGS) entry which is preliminary data.</text>
</comment>
<evidence type="ECO:0000256" key="6">
    <source>
        <dbReference type="ARBA" id="ARBA00023229"/>
    </source>
</evidence>
<dbReference type="GO" id="GO:0019288">
    <property type="term" value="P:isopentenyl diphosphate biosynthetic process, methylerythritol 4-phosphate pathway"/>
    <property type="evidence" value="ECO:0007669"/>
    <property type="project" value="UniProtKB-UniRule"/>
</dbReference>
<dbReference type="Pfam" id="PF04551">
    <property type="entry name" value="GcpE"/>
    <property type="match status" value="1"/>
</dbReference>
<evidence type="ECO:0000256" key="2">
    <source>
        <dbReference type="ARBA" id="ARBA00022723"/>
    </source>
</evidence>
<feature type="binding site" evidence="7">
    <location>
        <position position="291"/>
    </location>
    <ligand>
        <name>[4Fe-4S] cluster</name>
        <dbReference type="ChEBI" id="CHEBI:49883"/>
    </ligand>
</feature>
<evidence type="ECO:0000256" key="1">
    <source>
        <dbReference type="ARBA" id="ARBA00022485"/>
    </source>
</evidence>
<dbReference type="AlphaFoldDB" id="A0A841GS12"/>
<dbReference type="SUPFAM" id="SSF56014">
    <property type="entry name" value="Nitrite and sulphite reductase 4Fe-4S domain-like"/>
    <property type="match status" value="1"/>
</dbReference>
<gene>
    <name evidence="7" type="primary">ispG</name>
    <name evidence="10" type="ORF">HNP65_000937</name>
</gene>
<dbReference type="UniPathway" id="UPA00056">
    <property type="reaction ID" value="UER00096"/>
</dbReference>
<dbReference type="InterPro" id="IPR058579">
    <property type="entry name" value="IspG_C"/>
</dbReference>
<sequence>MTKEINIKNVKIGGKNPVVIQSMTNTKTEDIKNTLQQIQNLYNAGCELVRVSVPTFEAAKALKTITKESPIPIIADIHFDYKLAIESIKNGASKVRINPGNIGNDEKVKEIIKVAKDYNVPIRVGANSGSIPKEFEKLPKIDALCQAALKEVRLLEKFGFENIVISVKSSDVIETIKAYEKISKMTDYPLHIGVTEAGTYEWAIIKSSTALGYLLYKGIGDTIRISIAGDPIKEVLAAKKLLISLNLRKGIQIIACPTCARTTIDVEKWASIIEKNFSKVEKNIKIAVLGCVVNGIGEGKDADIGIAGVQNGFLLFYKGKIVGTFKKEEIFQVLEDYIIKVEEE</sequence>
<dbReference type="Gene3D" id="3.20.20.20">
    <property type="entry name" value="Dihydropteroate synthase-like"/>
    <property type="match status" value="1"/>
</dbReference>
<dbReference type="EMBL" id="JACHEX010000002">
    <property type="protein sequence ID" value="MBB6062499.1"/>
    <property type="molecule type" value="Genomic_DNA"/>
</dbReference>
<keyword evidence="11" id="KW-1185">Reference proteome</keyword>
<dbReference type="GO" id="GO:0005506">
    <property type="term" value="F:iron ion binding"/>
    <property type="evidence" value="ECO:0007669"/>
    <property type="project" value="InterPro"/>
</dbReference>
<keyword evidence="2 7" id="KW-0479">Metal-binding</keyword>
<dbReference type="EC" id="1.17.7.3" evidence="7"/>
<dbReference type="RefSeq" id="WP_184619168.1">
    <property type="nucleotide sequence ID" value="NZ_JACHEX010000002.1"/>
</dbReference>
<dbReference type="InterPro" id="IPR045854">
    <property type="entry name" value="NO2/SO3_Rdtase_4Fe4S_sf"/>
</dbReference>
<evidence type="ECO:0000256" key="4">
    <source>
        <dbReference type="ARBA" id="ARBA00023004"/>
    </source>
</evidence>
<feature type="domain" description="IspG C-terminal" evidence="9">
    <location>
        <begin position="252"/>
        <end position="338"/>
    </location>
</feature>
<keyword evidence="3 7" id="KW-0560">Oxidoreductase</keyword>
<name>A0A841GS12_9BACT</name>
<dbReference type="Pfam" id="PF26540">
    <property type="entry name" value="GcpE_C"/>
    <property type="match status" value="1"/>
</dbReference>
<evidence type="ECO:0000256" key="7">
    <source>
        <dbReference type="HAMAP-Rule" id="MF_00159"/>
    </source>
</evidence>
<feature type="binding site" evidence="7">
    <location>
        <position position="259"/>
    </location>
    <ligand>
        <name>[4Fe-4S] cluster</name>
        <dbReference type="ChEBI" id="CHEBI:49883"/>
    </ligand>
</feature>
<keyword evidence="5 7" id="KW-0411">Iron-sulfur</keyword>
<organism evidence="10 11">
    <name type="scientific">Thermosipho japonicus</name>
    <dbReference type="NCBI Taxonomy" id="90323"/>
    <lineage>
        <taxon>Bacteria</taxon>
        <taxon>Thermotogati</taxon>
        <taxon>Thermotogota</taxon>
        <taxon>Thermotogae</taxon>
        <taxon>Thermotogales</taxon>
        <taxon>Fervidobacteriaceae</taxon>
        <taxon>Thermosipho</taxon>
    </lineage>
</organism>
<dbReference type="GO" id="GO:0141197">
    <property type="term" value="F:4-hydroxy-3-methylbut-2-enyl-diphosphate synthase activity (flavodoxin)"/>
    <property type="evidence" value="ECO:0007669"/>
    <property type="project" value="UniProtKB-EC"/>
</dbReference>
<dbReference type="FunFam" id="3.20.20.20:FF:000001">
    <property type="entry name" value="4-hydroxy-3-methylbut-2-en-1-yl diphosphate synthase (flavodoxin)"/>
    <property type="match status" value="1"/>
</dbReference>
<dbReference type="PIRSF" id="PIRSF004640">
    <property type="entry name" value="IspG"/>
    <property type="match status" value="1"/>
</dbReference>
<dbReference type="SUPFAM" id="SSF51717">
    <property type="entry name" value="Dihydropteroate synthetase-like"/>
    <property type="match status" value="1"/>
</dbReference>
<evidence type="ECO:0000313" key="11">
    <source>
        <dbReference type="Proteomes" id="UP000555828"/>
    </source>
</evidence>
<feature type="binding site" evidence="7">
    <location>
        <position position="298"/>
    </location>
    <ligand>
        <name>[4Fe-4S] cluster</name>
        <dbReference type="ChEBI" id="CHEBI:49883"/>
    </ligand>
</feature>
<comment type="catalytic activity">
    <reaction evidence="7">
        <text>(2E)-4-hydroxy-3-methylbut-2-enyl diphosphate + oxidized [flavodoxin] + H2O + 2 H(+) = 2-C-methyl-D-erythritol 2,4-cyclic diphosphate + reduced [flavodoxin]</text>
        <dbReference type="Rhea" id="RHEA:43604"/>
        <dbReference type="Rhea" id="RHEA-COMP:10622"/>
        <dbReference type="Rhea" id="RHEA-COMP:10623"/>
        <dbReference type="ChEBI" id="CHEBI:15377"/>
        <dbReference type="ChEBI" id="CHEBI:15378"/>
        <dbReference type="ChEBI" id="CHEBI:57618"/>
        <dbReference type="ChEBI" id="CHEBI:58210"/>
        <dbReference type="ChEBI" id="CHEBI:58483"/>
        <dbReference type="ChEBI" id="CHEBI:128753"/>
        <dbReference type="EC" id="1.17.7.3"/>
    </reaction>
</comment>
<dbReference type="Gene3D" id="3.30.413.10">
    <property type="entry name" value="Sulfite Reductase Hemoprotein, domain 1"/>
    <property type="match status" value="1"/>
</dbReference>
<dbReference type="InterPro" id="IPR004588">
    <property type="entry name" value="IspG_bac-typ"/>
</dbReference>
<dbReference type="GO" id="GO:0016114">
    <property type="term" value="P:terpenoid biosynthetic process"/>
    <property type="evidence" value="ECO:0007669"/>
    <property type="project" value="InterPro"/>
</dbReference>
<dbReference type="GO" id="GO:0046429">
    <property type="term" value="F:4-hydroxy-3-methylbut-2-en-1-yl diphosphate synthase activity (ferredoxin)"/>
    <property type="evidence" value="ECO:0007669"/>
    <property type="project" value="UniProtKB-UniRule"/>
</dbReference>
<dbReference type="InterPro" id="IPR016425">
    <property type="entry name" value="IspG_bac"/>
</dbReference>
<dbReference type="PANTHER" id="PTHR30454">
    <property type="entry name" value="4-HYDROXY-3-METHYLBUT-2-EN-1-YL DIPHOSPHATE SYNTHASE"/>
    <property type="match status" value="1"/>
</dbReference>
<comment type="pathway">
    <text evidence="7">Isoprenoid biosynthesis; isopentenyl diphosphate biosynthesis via DXP pathway; isopentenyl diphosphate from 1-deoxy-D-xylulose 5-phosphate: step 5/6.</text>
</comment>
<keyword evidence="1 7" id="KW-0004">4Fe-4S</keyword>
<dbReference type="InterPro" id="IPR058578">
    <property type="entry name" value="IspG_TIM"/>
</dbReference>
<feature type="binding site" evidence="7">
    <location>
        <position position="256"/>
    </location>
    <ligand>
        <name>[4Fe-4S] cluster</name>
        <dbReference type="ChEBI" id="CHEBI:49883"/>
    </ligand>
</feature>
<dbReference type="NCBIfam" id="NF001540">
    <property type="entry name" value="PRK00366.1"/>
    <property type="match status" value="1"/>
</dbReference>
<evidence type="ECO:0000313" key="10">
    <source>
        <dbReference type="EMBL" id="MBB6062499.1"/>
    </source>
</evidence>
<dbReference type="NCBIfam" id="TIGR00612">
    <property type="entry name" value="ispG_gcpE"/>
    <property type="match status" value="1"/>
</dbReference>
<dbReference type="HAMAP" id="MF_00159">
    <property type="entry name" value="IspG"/>
    <property type="match status" value="1"/>
</dbReference>
<keyword evidence="4 7" id="KW-0408">Iron</keyword>
<dbReference type="GO" id="GO:0051539">
    <property type="term" value="F:4 iron, 4 sulfur cluster binding"/>
    <property type="evidence" value="ECO:0007669"/>
    <property type="project" value="UniProtKB-UniRule"/>
</dbReference>
<reference evidence="10 11" key="1">
    <citation type="submission" date="2020-08" db="EMBL/GenBank/DDBJ databases">
        <title>Genomic Encyclopedia of Type Strains, Phase IV (KMG-IV): sequencing the most valuable type-strain genomes for metagenomic binning, comparative biology and taxonomic classification.</title>
        <authorList>
            <person name="Goeker M."/>
        </authorList>
    </citation>
    <scope>NUCLEOTIDE SEQUENCE [LARGE SCALE GENOMIC DNA]</scope>
    <source>
        <strain evidence="10 11">DSM 13481</strain>
    </source>
</reference>
<accession>A0A841GS12</accession>
<dbReference type="Proteomes" id="UP000555828">
    <property type="component" value="Unassembled WGS sequence"/>
</dbReference>
<dbReference type="InterPro" id="IPR011005">
    <property type="entry name" value="Dihydropteroate_synth-like_sf"/>
</dbReference>
<comment type="cofactor">
    <cofactor evidence="7">
        <name>[4Fe-4S] cluster</name>
        <dbReference type="ChEBI" id="CHEBI:49883"/>
    </cofactor>
    <text evidence="7">Binds 1 [4Fe-4S] cluster.</text>
</comment>
<feature type="domain" description="IspG TIM-barrel" evidence="8">
    <location>
        <begin position="2"/>
        <end position="238"/>
    </location>
</feature>
<comment type="similarity">
    <text evidence="7">Belongs to the IspG family.</text>
</comment>
<evidence type="ECO:0000256" key="3">
    <source>
        <dbReference type="ARBA" id="ARBA00023002"/>
    </source>
</evidence>